<evidence type="ECO:0000313" key="1">
    <source>
        <dbReference type="EMBL" id="RHZ89833.1"/>
    </source>
</evidence>
<dbReference type="Proteomes" id="UP000266861">
    <property type="component" value="Unassembled WGS sequence"/>
</dbReference>
<reference evidence="1 2" key="1">
    <citation type="submission" date="2018-08" db="EMBL/GenBank/DDBJ databases">
        <title>Genome and evolution of the arbuscular mycorrhizal fungus Diversispora epigaea (formerly Glomus versiforme) and its bacterial endosymbionts.</title>
        <authorList>
            <person name="Sun X."/>
            <person name="Fei Z."/>
            <person name="Harrison M."/>
        </authorList>
    </citation>
    <scope>NUCLEOTIDE SEQUENCE [LARGE SCALE GENOMIC DNA]</scope>
    <source>
        <strain evidence="1 2">IT104</strain>
    </source>
</reference>
<dbReference type="AlphaFoldDB" id="A0A397JY86"/>
<dbReference type="EMBL" id="PQFF01000007">
    <property type="protein sequence ID" value="RHZ89833.1"/>
    <property type="molecule type" value="Genomic_DNA"/>
</dbReference>
<evidence type="ECO:0000313" key="2">
    <source>
        <dbReference type="Proteomes" id="UP000266861"/>
    </source>
</evidence>
<keyword evidence="2" id="KW-1185">Reference proteome</keyword>
<sequence>MKCNNFTEYEKAINFLKNGCNCGCSNKIPKEKIAEMREAFQALSKSEQDIFLMAQLNKKTYLNMLGIDKNVAEAVKNFLENYAEVHGLPSPSRNVNRITQSLIFLPDKSVHRDFLAGLERDSVLNSLKYDAFQQNVHVPHPDQQHIGDLRYKETKNRYQKARHKVKGRNRCFGIGVDSSEGEDWK</sequence>
<accession>A0A397JY86</accession>
<organism evidence="1 2">
    <name type="scientific">Diversispora epigaea</name>
    <dbReference type="NCBI Taxonomy" id="1348612"/>
    <lineage>
        <taxon>Eukaryota</taxon>
        <taxon>Fungi</taxon>
        <taxon>Fungi incertae sedis</taxon>
        <taxon>Mucoromycota</taxon>
        <taxon>Glomeromycotina</taxon>
        <taxon>Glomeromycetes</taxon>
        <taxon>Diversisporales</taxon>
        <taxon>Diversisporaceae</taxon>
        <taxon>Diversispora</taxon>
    </lineage>
</organism>
<gene>
    <name evidence="1" type="ORF">Glove_9g34</name>
</gene>
<comment type="caution">
    <text evidence="1">The sequence shown here is derived from an EMBL/GenBank/DDBJ whole genome shotgun (WGS) entry which is preliminary data.</text>
</comment>
<name>A0A397JY86_9GLOM</name>
<dbReference type="OrthoDB" id="2384130at2759"/>
<protein>
    <submittedName>
        <fullName evidence="1">Uncharacterized protein</fullName>
    </submittedName>
</protein>
<proteinExistence type="predicted"/>